<evidence type="ECO:0000256" key="5">
    <source>
        <dbReference type="ARBA" id="ARBA00022695"/>
    </source>
</evidence>
<keyword evidence="9" id="KW-0694">RNA-binding</keyword>
<keyword evidence="7" id="KW-0547">Nucleotide-binding</keyword>
<dbReference type="InterPro" id="IPR002646">
    <property type="entry name" value="PolA_pol_head_dom"/>
</dbReference>
<dbReference type="GO" id="GO:1990180">
    <property type="term" value="P:mitochondrial tRNA 3'-end processing"/>
    <property type="evidence" value="ECO:0007669"/>
    <property type="project" value="TreeGrafter"/>
</dbReference>
<dbReference type="GO" id="GO:0016779">
    <property type="term" value="F:nucleotidyltransferase activity"/>
    <property type="evidence" value="ECO:0007669"/>
    <property type="project" value="UniProtKB-KW"/>
</dbReference>
<dbReference type="InterPro" id="IPR050264">
    <property type="entry name" value="Bact_CCA-adding_enz_type3_sf"/>
</dbReference>
<reference evidence="11" key="1">
    <citation type="submission" date="2020-11" db="EMBL/GenBank/DDBJ databases">
        <authorList>
            <person name="Tran Van P."/>
        </authorList>
    </citation>
    <scope>NUCLEOTIDE SEQUENCE</scope>
</reference>
<feature type="compositionally biased region" description="Basic and acidic residues" evidence="10">
    <location>
        <begin position="524"/>
        <end position="541"/>
    </location>
</feature>
<dbReference type="GO" id="GO:0000049">
    <property type="term" value="F:tRNA binding"/>
    <property type="evidence" value="ECO:0007669"/>
    <property type="project" value="TreeGrafter"/>
</dbReference>
<evidence type="ECO:0000256" key="7">
    <source>
        <dbReference type="ARBA" id="ARBA00022741"/>
    </source>
</evidence>
<evidence type="ECO:0000256" key="2">
    <source>
        <dbReference type="ARBA" id="ARBA00007265"/>
    </source>
</evidence>
<organism evidence="11">
    <name type="scientific">Cyprideis torosa</name>
    <dbReference type="NCBI Taxonomy" id="163714"/>
    <lineage>
        <taxon>Eukaryota</taxon>
        <taxon>Metazoa</taxon>
        <taxon>Ecdysozoa</taxon>
        <taxon>Arthropoda</taxon>
        <taxon>Crustacea</taxon>
        <taxon>Oligostraca</taxon>
        <taxon>Ostracoda</taxon>
        <taxon>Podocopa</taxon>
        <taxon>Podocopida</taxon>
        <taxon>Cytherocopina</taxon>
        <taxon>Cytheroidea</taxon>
        <taxon>Cytherideidae</taxon>
        <taxon>Cyprideis</taxon>
    </lineage>
</organism>
<evidence type="ECO:0000256" key="10">
    <source>
        <dbReference type="SAM" id="MobiDB-lite"/>
    </source>
</evidence>
<keyword evidence="5" id="KW-0548">Nucleotidyltransferase</keyword>
<dbReference type="GO" id="GO:0046872">
    <property type="term" value="F:metal ion binding"/>
    <property type="evidence" value="ECO:0007669"/>
    <property type="project" value="UniProtKB-KW"/>
</dbReference>
<dbReference type="GO" id="GO:0005739">
    <property type="term" value="C:mitochondrion"/>
    <property type="evidence" value="ECO:0007669"/>
    <property type="project" value="TreeGrafter"/>
</dbReference>
<proteinExistence type="inferred from homology"/>
<dbReference type="Pfam" id="PF12627">
    <property type="entry name" value="PolyA_pol_RNAbd"/>
    <property type="match status" value="1"/>
</dbReference>
<comment type="cofactor">
    <cofactor evidence="1">
        <name>Mg(2+)</name>
        <dbReference type="ChEBI" id="CHEBI:18420"/>
    </cofactor>
</comment>
<dbReference type="AlphaFoldDB" id="A0A7R8ZN82"/>
<dbReference type="OrthoDB" id="445712at2759"/>
<keyword evidence="4" id="KW-0819">tRNA processing</keyword>
<evidence type="ECO:0000256" key="3">
    <source>
        <dbReference type="ARBA" id="ARBA00022679"/>
    </source>
</evidence>
<dbReference type="InterPro" id="IPR043519">
    <property type="entry name" value="NT_sf"/>
</dbReference>
<evidence type="ECO:0000256" key="4">
    <source>
        <dbReference type="ARBA" id="ARBA00022694"/>
    </source>
</evidence>
<gene>
    <name evidence="11" type="ORF">CTOB1V02_LOCUS7959</name>
</gene>
<protein>
    <submittedName>
        <fullName evidence="11">Uncharacterized protein</fullName>
    </submittedName>
</protein>
<evidence type="ECO:0000256" key="9">
    <source>
        <dbReference type="RuleBase" id="RU003953"/>
    </source>
</evidence>
<feature type="region of interest" description="Disordered" evidence="10">
    <location>
        <begin position="507"/>
        <end position="541"/>
    </location>
</feature>
<dbReference type="Gene3D" id="3.30.460.10">
    <property type="entry name" value="Beta Polymerase, domain 2"/>
    <property type="match status" value="1"/>
</dbReference>
<evidence type="ECO:0000256" key="8">
    <source>
        <dbReference type="ARBA" id="ARBA00022842"/>
    </source>
</evidence>
<dbReference type="CDD" id="cd05398">
    <property type="entry name" value="NT_ClassII-CCAase"/>
    <property type="match status" value="1"/>
</dbReference>
<keyword evidence="3 9" id="KW-0808">Transferase</keyword>
<dbReference type="SUPFAM" id="SSF81891">
    <property type="entry name" value="Poly A polymerase C-terminal region-like"/>
    <property type="match status" value="1"/>
</dbReference>
<dbReference type="Pfam" id="PF01743">
    <property type="entry name" value="PolyA_pol"/>
    <property type="match status" value="1"/>
</dbReference>
<dbReference type="PANTHER" id="PTHR46173">
    <property type="entry name" value="CCA TRNA NUCLEOTIDYLTRANSFERASE 1, MITOCHONDRIAL"/>
    <property type="match status" value="1"/>
</dbReference>
<comment type="similarity">
    <text evidence="2 9">Belongs to the tRNA nucleotidyltransferase/poly(A) polymerase family.</text>
</comment>
<accession>A0A7R8ZN82</accession>
<evidence type="ECO:0000256" key="1">
    <source>
        <dbReference type="ARBA" id="ARBA00001946"/>
    </source>
</evidence>
<name>A0A7R8ZN82_9CRUS</name>
<dbReference type="InterPro" id="IPR032828">
    <property type="entry name" value="PolyA_RNA-bd"/>
</dbReference>
<dbReference type="Gene3D" id="1.10.3090.10">
    <property type="entry name" value="cca-adding enzyme, domain 2"/>
    <property type="match status" value="1"/>
</dbReference>
<sequence>MNTYSIVSRFIVRQGPLISSWKRVLRCVTHWPPDKVLFCRGVTSSLFSTYIKPSTEKMSKGLVTKHFDSPNFRSVLTPELLQLKALFDKYGYEIRMAGGPVRDLVLGIKPSDIDLATVATPAQMKEMFTKEGIRMIHTNGEIHGTIMVRINDKENFEVTTLRIDLVTDGRRAQVDWTTDWEIDAQRRDLTVNAMFLGLDGTLYDYFNGLEDLANHRIRFVGSAAQRIQEDYLRILRYFRFYGRLALVADNHDADVLEFIRTHGDGLGKISGERIWSELRRILNGRFAGDMLADMFKCRLFPYIGLPEGEDEAYRVDRVLKLWRWSEENEKATHDKANLLHPVTLLTPLFHNPEEMMKFHARVKLSAFERDLGIFVILHRDDMVPKAEEALSVTERLRPYKELLLDAKFRQDEHRKWIMELMKVRDDLDLVHPFEEWGCPRLPVNGIDLKEAGVPGGKDFSRVFSLLREEWKASDCQMSREELIQRIPLVLDTLGLKAVPVSSIASTINESGSTRRKRKSSSPPLDHRKEHPPPEPLNKSEG</sequence>
<keyword evidence="6" id="KW-0479">Metal-binding</keyword>
<dbReference type="PANTHER" id="PTHR46173:SF1">
    <property type="entry name" value="CCA TRNA NUCLEOTIDYLTRANSFERASE 1, MITOCHONDRIAL"/>
    <property type="match status" value="1"/>
</dbReference>
<dbReference type="GO" id="GO:0000166">
    <property type="term" value="F:nucleotide binding"/>
    <property type="evidence" value="ECO:0007669"/>
    <property type="project" value="UniProtKB-KW"/>
</dbReference>
<evidence type="ECO:0000313" key="11">
    <source>
        <dbReference type="EMBL" id="CAD7230096.1"/>
    </source>
</evidence>
<dbReference type="EMBL" id="OB662465">
    <property type="protein sequence ID" value="CAD7230096.1"/>
    <property type="molecule type" value="Genomic_DNA"/>
</dbReference>
<dbReference type="GO" id="GO:0001680">
    <property type="term" value="P:tRNA 3'-terminal CCA addition"/>
    <property type="evidence" value="ECO:0007669"/>
    <property type="project" value="TreeGrafter"/>
</dbReference>
<keyword evidence="8" id="KW-0460">Magnesium</keyword>
<dbReference type="SUPFAM" id="SSF81301">
    <property type="entry name" value="Nucleotidyltransferase"/>
    <property type="match status" value="1"/>
</dbReference>
<evidence type="ECO:0000256" key="6">
    <source>
        <dbReference type="ARBA" id="ARBA00022723"/>
    </source>
</evidence>